<keyword evidence="1" id="KW-0378">Hydrolase</keyword>
<dbReference type="InterPro" id="IPR000073">
    <property type="entry name" value="AB_hydrolase_1"/>
</dbReference>
<dbReference type="InterPro" id="IPR029058">
    <property type="entry name" value="AB_hydrolase_fold"/>
</dbReference>
<dbReference type="GO" id="GO:0016787">
    <property type="term" value="F:hydrolase activity"/>
    <property type="evidence" value="ECO:0007669"/>
    <property type="project" value="UniProtKB-KW"/>
</dbReference>
<evidence type="ECO:0000256" key="1">
    <source>
        <dbReference type="ARBA" id="ARBA00022801"/>
    </source>
</evidence>
<dbReference type="Gene3D" id="3.40.50.1820">
    <property type="entry name" value="alpha/beta hydrolase"/>
    <property type="match status" value="1"/>
</dbReference>
<dbReference type="PRINTS" id="PR00111">
    <property type="entry name" value="ABHYDROLASE"/>
</dbReference>
<reference evidence="3 4" key="1">
    <citation type="submission" date="2017-09" db="EMBL/GenBank/DDBJ databases">
        <title>Depth-based differentiation of microbial function through sediment-hosted aquifers and enrichment of novel symbionts in the deep terrestrial subsurface.</title>
        <authorList>
            <person name="Probst A.J."/>
            <person name="Ladd B."/>
            <person name="Jarett J.K."/>
            <person name="Geller-Mcgrath D.E."/>
            <person name="Sieber C.M."/>
            <person name="Emerson J.B."/>
            <person name="Anantharaman K."/>
            <person name="Thomas B.C."/>
            <person name="Malmstrom R."/>
            <person name="Stieglmeier M."/>
            <person name="Klingl A."/>
            <person name="Woyke T."/>
            <person name="Ryan C.M."/>
            <person name="Banfield J.F."/>
        </authorList>
    </citation>
    <scope>NUCLEOTIDE SEQUENCE [LARGE SCALE GENOMIC DNA]</scope>
    <source>
        <strain evidence="3">CG12_big_fil_rev_8_21_14_0_65_43_15</strain>
    </source>
</reference>
<dbReference type="PANTHER" id="PTHR43798">
    <property type="entry name" value="MONOACYLGLYCEROL LIPASE"/>
    <property type="match status" value="1"/>
</dbReference>
<sequence length="239" mass="27367">MPLKKSKNIVFVHGWASGPYVWLHQAGFFSNKCSVHTPRLELDTDNIKDFIIKNNLDDVCLVGWSLGGMISLKVASELKGRVKELVLIGTNARFVQSDDFEFGVSRAIVQKIHKRMQKDFEGTLEWFYKFCFSLNEHSRNEFSHIMKLVGDFIEPFEKEALLKGLEFLMDFDVRYTLDKISVPTLLIHGGEDRVCPPEATKFLASRIKNVKVEIFPKAGHAPFLTEPDKVNKLIEDFIT</sequence>
<dbReference type="EMBL" id="PFGP01000104">
    <property type="protein sequence ID" value="PIW66221.1"/>
    <property type="molecule type" value="Genomic_DNA"/>
</dbReference>
<organism evidence="3 4">
    <name type="scientific">Candidatus Taenaricola geysiri</name>
    <dbReference type="NCBI Taxonomy" id="1974752"/>
    <lineage>
        <taxon>Bacteria</taxon>
        <taxon>Pseudomonadati</taxon>
        <taxon>Candidatus Omnitrophota</taxon>
        <taxon>Candidatus Taenaricola</taxon>
    </lineage>
</organism>
<dbReference type="Proteomes" id="UP000231267">
    <property type="component" value="Unassembled WGS sequence"/>
</dbReference>
<proteinExistence type="predicted"/>
<feature type="domain" description="AB hydrolase-1" evidence="2">
    <location>
        <begin position="9"/>
        <end position="232"/>
    </location>
</feature>
<accession>A0A2J0LED3</accession>
<evidence type="ECO:0000313" key="4">
    <source>
        <dbReference type="Proteomes" id="UP000231267"/>
    </source>
</evidence>
<dbReference type="Pfam" id="PF12697">
    <property type="entry name" value="Abhydrolase_6"/>
    <property type="match status" value="1"/>
</dbReference>
<dbReference type="PANTHER" id="PTHR43798:SF31">
    <property type="entry name" value="AB HYDROLASE SUPERFAMILY PROTEIN YCLE"/>
    <property type="match status" value="1"/>
</dbReference>
<gene>
    <name evidence="3" type="ORF">COW11_04450</name>
</gene>
<dbReference type="GO" id="GO:0016020">
    <property type="term" value="C:membrane"/>
    <property type="evidence" value="ECO:0007669"/>
    <property type="project" value="TreeGrafter"/>
</dbReference>
<comment type="caution">
    <text evidence="3">The sequence shown here is derived from an EMBL/GenBank/DDBJ whole genome shotgun (WGS) entry which is preliminary data.</text>
</comment>
<dbReference type="SUPFAM" id="SSF53474">
    <property type="entry name" value="alpha/beta-Hydrolases"/>
    <property type="match status" value="1"/>
</dbReference>
<dbReference type="AlphaFoldDB" id="A0A2J0LED3"/>
<dbReference type="InterPro" id="IPR050266">
    <property type="entry name" value="AB_hydrolase_sf"/>
</dbReference>
<protein>
    <recommendedName>
        <fullName evidence="2">AB hydrolase-1 domain-containing protein</fullName>
    </recommendedName>
</protein>
<name>A0A2J0LED3_9BACT</name>
<evidence type="ECO:0000259" key="2">
    <source>
        <dbReference type="Pfam" id="PF12697"/>
    </source>
</evidence>
<evidence type="ECO:0000313" key="3">
    <source>
        <dbReference type="EMBL" id="PIW66221.1"/>
    </source>
</evidence>